<dbReference type="NCBIfam" id="TIGR02556">
    <property type="entry name" value="cas_TM1802"/>
    <property type="match status" value="1"/>
</dbReference>
<protein>
    <submittedName>
        <fullName evidence="1">TIGR02556 family CRISPR-associated protein</fullName>
    </submittedName>
</protein>
<dbReference type="NCBIfam" id="TIGR02591">
    <property type="entry name" value="cas_Csh1"/>
    <property type="match status" value="1"/>
</dbReference>
<dbReference type="InterPro" id="IPR013420">
    <property type="entry name" value="CRISPR-assoc_prot_Cas8b/Csh1_C"/>
</dbReference>
<name>A0AA44BEC5_9CLOT</name>
<dbReference type="AlphaFoldDB" id="A0AA44BEC5"/>
<reference evidence="1 2" key="1">
    <citation type="submission" date="2019-04" db="EMBL/GenBank/DDBJ databases">
        <title>Isachenkonia alkalipeptolytica gen. nov. sp. nov. a new anaerobic, alkiliphilic organothrophic bacterium capable to reduce synthesized ferrihydrite isolated from a soda lake.</title>
        <authorList>
            <person name="Toshchakov S.V."/>
            <person name="Zavarzina D.G."/>
            <person name="Zhilina T.N."/>
            <person name="Kostrikina N.A."/>
            <person name="Kublanov I.V."/>
        </authorList>
    </citation>
    <scope>NUCLEOTIDE SEQUENCE [LARGE SCALE GENOMIC DNA]</scope>
    <source>
        <strain evidence="1 2">Z-1701</strain>
    </source>
</reference>
<dbReference type="InterPro" id="IPR013389">
    <property type="entry name" value="CRISPR-assoc_prot_Cas8b"/>
</dbReference>
<evidence type="ECO:0000313" key="2">
    <source>
        <dbReference type="Proteomes" id="UP000449710"/>
    </source>
</evidence>
<dbReference type="RefSeq" id="WP_160718712.1">
    <property type="nucleotide sequence ID" value="NZ_SUMG01000002.1"/>
</dbReference>
<evidence type="ECO:0000313" key="1">
    <source>
        <dbReference type="EMBL" id="NBG87371.1"/>
    </source>
</evidence>
<dbReference type="Pfam" id="PF09484">
    <property type="entry name" value="Cas_TM1802"/>
    <property type="match status" value="1"/>
</dbReference>
<dbReference type="Proteomes" id="UP000449710">
    <property type="component" value="Unassembled WGS sequence"/>
</dbReference>
<comment type="caution">
    <text evidence="1">The sequence shown here is derived from an EMBL/GenBank/DDBJ whole genome shotgun (WGS) entry which is preliminary data.</text>
</comment>
<accession>A0AA44BEC5</accession>
<proteinExistence type="predicted"/>
<dbReference type="EMBL" id="SUMG01000002">
    <property type="protein sequence ID" value="NBG87371.1"/>
    <property type="molecule type" value="Genomic_DNA"/>
</dbReference>
<sequence length="552" mass="64644">MLEHVKNIGGYILSANAEESVVDHMVNTINSDTMETIVEVLIEDGKISLEPREFERNIASKALFYQKGNGVLGGGVRLDYYFQEDNKGEYKGRSKLKKACEFCEVGQYYEEIQEAVEAYLKERSSEAFLILLVDGLTPREKLTEKFLKKMYETMFNQLDGEHVCHLCGEEGIGYNTGVYRFYTNDKEVYGNIDVKEKSGLVLGKDCLEKVLLGKRYVEKELSVYWKSFGKNVMFLPHGFDDEMEGIFQLDGSLREEEKKESTHLLERLNTAEELVLEDLAKGNAAIDILFYEDDGKAFKLDYQIQSIMPSRFGYLAERLKHYNQLKLFMVLRTMSAVKVTLDSIENTSGEKLKCLDAVFSGRPMERNTFFKRAMAVYKHHEMKGEKKFRVMEQNHKIYNFLCDCGVLEKGWNTMKTYHNYEELFEENPTYFDSDEKKAWFILGRCFNYMIYQMKKGKNAEEGEDNRVSLEKGFFFSRKFDFKDFIYFSNQISDKAEKYKVHNSYLKNMQTQAKELMAERERKLSNDEAKYLFFWGKDAYFDKQNKNVVEEEQ</sequence>
<gene>
    <name evidence="1" type="ORF">ISALK_02535</name>
</gene>
<keyword evidence="2" id="KW-1185">Reference proteome</keyword>
<organism evidence="1 2">
    <name type="scientific">Isachenkonia alkalipeptolytica</name>
    <dbReference type="NCBI Taxonomy" id="2565777"/>
    <lineage>
        <taxon>Bacteria</taxon>
        <taxon>Bacillati</taxon>
        <taxon>Bacillota</taxon>
        <taxon>Clostridia</taxon>
        <taxon>Eubacteriales</taxon>
        <taxon>Clostridiaceae</taxon>
        <taxon>Isachenkonia</taxon>
    </lineage>
</organism>